<dbReference type="Proteomes" id="UP000283509">
    <property type="component" value="Unassembled WGS sequence"/>
</dbReference>
<keyword evidence="8" id="KW-1185">Reference proteome</keyword>
<name>A0A423T9H2_PENVA</name>
<feature type="transmembrane region" description="Helical" evidence="6">
    <location>
        <begin position="423"/>
        <end position="442"/>
    </location>
</feature>
<comment type="caution">
    <text evidence="7">The sequence shown here is derived from an EMBL/GenBank/DDBJ whole genome shotgun (WGS) entry which is preliminary data.</text>
</comment>
<dbReference type="InterPro" id="IPR036259">
    <property type="entry name" value="MFS_trans_sf"/>
</dbReference>
<evidence type="ECO:0000256" key="6">
    <source>
        <dbReference type="SAM" id="Phobius"/>
    </source>
</evidence>
<dbReference type="Gene3D" id="1.20.1250.20">
    <property type="entry name" value="MFS general substrate transporter like domains"/>
    <property type="match status" value="1"/>
</dbReference>
<feature type="transmembrane region" description="Helical" evidence="6">
    <location>
        <begin position="331"/>
        <end position="348"/>
    </location>
</feature>
<evidence type="ECO:0000256" key="5">
    <source>
        <dbReference type="SAM" id="MobiDB-lite"/>
    </source>
</evidence>
<dbReference type="SUPFAM" id="SSF103473">
    <property type="entry name" value="MFS general substrate transporter"/>
    <property type="match status" value="1"/>
</dbReference>
<evidence type="ECO:0000256" key="4">
    <source>
        <dbReference type="ARBA" id="ARBA00023136"/>
    </source>
</evidence>
<dbReference type="EMBL" id="QCYY01002063">
    <property type="protein sequence ID" value="ROT73111.1"/>
    <property type="molecule type" value="Genomic_DNA"/>
</dbReference>
<dbReference type="AlphaFoldDB" id="A0A423T9H2"/>
<accession>A0A423T9H2</accession>
<dbReference type="PANTHER" id="PTHR23507:SF37">
    <property type="entry name" value="GH08173P"/>
    <property type="match status" value="1"/>
</dbReference>
<dbReference type="GO" id="GO:0022857">
    <property type="term" value="F:transmembrane transporter activity"/>
    <property type="evidence" value="ECO:0007669"/>
    <property type="project" value="TreeGrafter"/>
</dbReference>
<feature type="transmembrane region" description="Helical" evidence="6">
    <location>
        <begin position="43"/>
        <end position="62"/>
    </location>
</feature>
<organism evidence="7 8">
    <name type="scientific">Penaeus vannamei</name>
    <name type="common">Whiteleg shrimp</name>
    <name type="synonym">Litopenaeus vannamei</name>
    <dbReference type="NCBI Taxonomy" id="6689"/>
    <lineage>
        <taxon>Eukaryota</taxon>
        <taxon>Metazoa</taxon>
        <taxon>Ecdysozoa</taxon>
        <taxon>Arthropoda</taxon>
        <taxon>Crustacea</taxon>
        <taxon>Multicrustacea</taxon>
        <taxon>Malacostraca</taxon>
        <taxon>Eumalacostraca</taxon>
        <taxon>Eucarida</taxon>
        <taxon>Decapoda</taxon>
        <taxon>Dendrobranchiata</taxon>
        <taxon>Penaeoidea</taxon>
        <taxon>Penaeidae</taxon>
        <taxon>Penaeus</taxon>
    </lineage>
</organism>
<dbReference type="PANTHER" id="PTHR23507">
    <property type="entry name" value="ZGC:174356"/>
    <property type="match status" value="1"/>
</dbReference>
<dbReference type="GO" id="GO:0016020">
    <property type="term" value="C:membrane"/>
    <property type="evidence" value="ECO:0007669"/>
    <property type="project" value="UniProtKB-SubCell"/>
</dbReference>
<evidence type="ECO:0000256" key="1">
    <source>
        <dbReference type="ARBA" id="ARBA00004141"/>
    </source>
</evidence>
<feature type="transmembrane region" description="Helical" evidence="6">
    <location>
        <begin position="105"/>
        <end position="122"/>
    </location>
</feature>
<reference evidence="7 8" key="1">
    <citation type="submission" date="2018-04" db="EMBL/GenBank/DDBJ databases">
        <authorList>
            <person name="Zhang X."/>
            <person name="Yuan J."/>
            <person name="Li F."/>
            <person name="Xiang J."/>
        </authorList>
    </citation>
    <scope>NUCLEOTIDE SEQUENCE [LARGE SCALE GENOMIC DNA]</scope>
    <source>
        <tissue evidence="7">Muscle</tissue>
    </source>
</reference>
<evidence type="ECO:0000256" key="3">
    <source>
        <dbReference type="ARBA" id="ARBA00022989"/>
    </source>
</evidence>
<feature type="transmembrane region" description="Helical" evidence="6">
    <location>
        <begin position="194"/>
        <end position="216"/>
    </location>
</feature>
<evidence type="ECO:0008006" key="9">
    <source>
        <dbReference type="Google" id="ProtNLM"/>
    </source>
</evidence>
<evidence type="ECO:0000256" key="2">
    <source>
        <dbReference type="ARBA" id="ARBA00022692"/>
    </source>
</evidence>
<feature type="region of interest" description="Disordered" evidence="5">
    <location>
        <begin position="1"/>
        <end position="21"/>
    </location>
</feature>
<protein>
    <recommendedName>
        <fullName evidence="9">Proton-coupled folate transporter</fullName>
    </recommendedName>
</protein>
<keyword evidence="3 6" id="KW-1133">Transmembrane helix</keyword>
<keyword evidence="2 6" id="KW-0812">Transmembrane</keyword>
<feature type="transmembrane region" description="Helical" evidence="6">
    <location>
        <begin position="158"/>
        <end position="182"/>
    </location>
</feature>
<proteinExistence type="predicted"/>
<gene>
    <name evidence="7" type="ORF">C7M84_008465</name>
</gene>
<feature type="transmembrane region" description="Helical" evidence="6">
    <location>
        <begin position="301"/>
        <end position="324"/>
    </location>
</feature>
<reference evidence="7 8" key="2">
    <citation type="submission" date="2019-01" db="EMBL/GenBank/DDBJ databases">
        <title>The decoding of complex shrimp genome reveals the adaptation for benthos swimmer, frequently molting mechanism and breeding impact on genome.</title>
        <authorList>
            <person name="Sun Y."/>
            <person name="Gao Y."/>
            <person name="Yu Y."/>
        </authorList>
    </citation>
    <scope>NUCLEOTIDE SEQUENCE [LARGE SCALE GENOMIC DNA]</scope>
    <source>
        <tissue evidence="7">Muscle</tissue>
    </source>
</reference>
<sequence length="458" mass="50871">MQGASEDMPLLSNSRLNGSAHAPGGCRSRLRTFFSSITVEPALFLYMLTYGLCFVYTTQMWVEKVCSFYFHYDDDVCANLDSGKYPEEQRAVHRMTSRYNVYNHLIEYLPAALVVLVLGAWSDTRDRRLPIVIPMAGVALMKFGLAANAYWWTLPPAFILLAYVPVGLTGAAMSIFMGGYSYVAVLGLSVFARWGYVGVFLVAALLLVVATVYALARLEKKPGGGDEAELRQDRSIREILSLAQLKTTLLTPFRRRRDQGRRQVIGHIVAILLFISTYGSLNYNYLYTRIKFSWDYKTFTSWSITDTCLLSLGPMVIVPVMSYLWQVQDALIGFLGGVSLLFCYVLRGTAYVDWILYLASVIGLGQGLIVMASRGAISKAVKEEETAKIFAILGAFESGVPALSALVYTAIYNNTLESFPGAIYIFTAFVAVVICCLNVFLYGRQTTERQDVAPENGP</sequence>
<evidence type="ECO:0000313" key="8">
    <source>
        <dbReference type="Proteomes" id="UP000283509"/>
    </source>
</evidence>
<feature type="transmembrane region" description="Helical" evidence="6">
    <location>
        <begin position="128"/>
        <end position="151"/>
    </location>
</feature>
<evidence type="ECO:0000313" key="7">
    <source>
        <dbReference type="EMBL" id="ROT73111.1"/>
    </source>
</evidence>
<feature type="transmembrane region" description="Helical" evidence="6">
    <location>
        <begin position="389"/>
        <end position="411"/>
    </location>
</feature>
<dbReference type="OrthoDB" id="419734at2759"/>
<keyword evidence="4 6" id="KW-0472">Membrane</keyword>
<feature type="transmembrane region" description="Helical" evidence="6">
    <location>
        <begin position="354"/>
        <end position="377"/>
    </location>
</feature>
<comment type="subcellular location">
    <subcellularLocation>
        <location evidence="1">Membrane</location>
        <topology evidence="1">Multi-pass membrane protein</topology>
    </subcellularLocation>
</comment>
<feature type="transmembrane region" description="Helical" evidence="6">
    <location>
        <begin position="264"/>
        <end position="281"/>
    </location>
</feature>